<feature type="transmembrane region" description="Helical" evidence="1">
    <location>
        <begin position="892"/>
        <end position="912"/>
    </location>
</feature>
<feature type="transmembrane region" description="Helical" evidence="1">
    <location>
        <begin position="430"/>
        <end position="450"/>
    </location>
</feature>
<dbReference type="SUPFAM" id="SSF82714">
    <property type="entry name" value="Multidrug efflux transporter AcrB TolC docking domain, DN and DC subdomains"/>
    <property type="match status" value="2"/>
</dbReference>
<dbReference type="Proteomes" id="UP001215231">
    <property type="component" value="Chromosome"/>
</dbReference>
<dbReference type="SUPFAM" id="SSF82866">
    <property type="entry name" value="Multidrug efflux transporter AcrB transmembrane domain"/>
    <property type="match status" value="2"/>
</dbReference>
<keyword evidence="1" id="KW-0472">Membrane</keyword>
<dbReference type="InterPro" id="IPR001036">
    <property type="entry name" value="Acrflvin-R"/>
</dbReference>
<dbReference type="Gene3D" id="3.30.70.1430">
    <property type="entry name" value="Multidrug efflux transporter AcrB pore domain"/>
    <property type="match status" value="2"/>
</dbReference>
<keyword evidence="1" id="KW-1133">Transmembrane helix</keyword>
<feature type="transmembrane region" description="Helical" evidence="1">
    <location>
        <begin position="360"/>
        <end position="380"/>
    </location>
</feature>
<proteinExistence type="predicted"/>
<feature type="transmembrane region" description="Helical" evidence="1">
    <location>
        <begin position="964"/>
        <end position="983"/>
    </location>
</feature>
<keyword evidence="1" id="KW-0812">Transmembrane</keyword>
<dbReference type="PRINTS" id="PR00702">
    <property type="entry name" value="ACRIFLAVINRP"/>
</dbReference>
<dbReference type="Pfam" id="PF00873">
    <property type="entry name" value="ACR_tran"/>
    <property type="match status" value="1"/>
</dbReference>
<feature type="transmembrane region" description="Helical" evidence="1">
    <location>
        <begin position="527"/>
        <end position="548"/>
    </location>
</feature>
<dbReference type="RefSeq" id="WP_274052681.1">
    <property type="nucleotide sequence ID" value="NZ_CP059693.1"/>
</dbReference>
<feature type="transmembrane region" description="Helical" evidence="1">
    <location>
        <begin position="918"/>
        <end position="939"/>
    </location>
</feature>
<feature type="transmembrane region" description="Helical" evidence="1">
    <location>
        <begin position="989"/>
        <end position="1018"/>
    </location>
</feature>
<evidence type="ECO:0000256" key="1">
    <source>
        <dbReference type="SAM" id="Phobius"/>
    </source>
</evidence>
<feature type="transmembrane region" description="Helical" evidence="1">
    <location>
        <begin position="462"/>
        <end position="489"/>
    </location>
</feature>
<evidence type="ECO:0000313" key="2">
    <source>
        <dbReference type="EMBL" id="WDE12401.1"/>
    </source>
</evidence>
<accession>A0ABY7VH94</accession>
<feature type="transmembrane region" description="Helical" evidence="1">
    <location>
        <begin position="334"/>
        <end position="353"/>
    </location>
</feature>
<dbReference type="PANTHER" id="PTHR32063">
    <property type="match status" value="1"/>
</dbReference>
<dbReference type="EMBL" id="CP059693">
    <property type="protein sequence ID" value="WDE12401.1"/>
    <property type="molecule type" value="Genomic_DNA"/>
</dbReference>
<feature type="transmembrane region" description="Helical" evidence="1">
    <location>
        <begin position="865"/>
        <end position="885"/>
    </location>
</feature>
<keyword evidence="3" id="KW-1185">Reference proteome</keyword>
<gene>
    <name evidence="2" type="ORF">H3N35_02640</name>
</gene>
<dbReference type="SUPFAM" id="SSF82693">
    <property type="entry name" value="Multidrug efflux transporter AcrB pore domain, PN1, PN2, PC1 and PC2 subdomains"/>
    <property type="match status" value="2"/>
</dbReference>
<dbReference type="PANTHER" id="PTHR32063:SF18">
    <property type="entry name" value="CATION EFFLUX SYSTEM PROTEIN"/>
    <property type="match status" value="1"/>
</dbReference>
<evidence type="ECO:0000313" key="3">
    <source>
        <dbReference type="Proteomes" id="UP001215231"/>
    </source>
</evidence>
<protein>
    <submittedName>
        <fullName evidence="2">Efflux RND transporter permease subunit</fullName>
    </submittedName>
</protein>
<dbReference type="Gene3D" id="1.20.1640.10">
    <property type="entry name" value="Multidrug efflux transporter AcrB transmembrane domain"/>
    <property type="match status" value="2"/>
</dbReference>
<sequence length="1043" mass="114814">MNITKISFEYRKSIFMLLALMLVNGVFAYFTLPAQEDPTTVVREAIVSTAYPGMSPERVEQLITKTLEKEIRKVPEVKKITSTSETGVSIIHVQIYDRYFNFEDIWQDVRNRVSEAAVNLPDGTMTSQVNDSFGDVSVITLALTADGFNLGQMRDMAKHIRDLLYTVPGTKKVAVLGVQQERIFLESPGAKLAQLGISPQSIVKALQNQNIISSGGQVDTGATSFIVEPSGNFNSLEEISEARISIPGSQDSTALKDIVTVRRGYIDPPDEPAYFNGQPAIMFGVAMLPDYNVPDFNALVKQQVADIQATLPIGYQINLATDQSVQVKDKINGMTGNVLQTLMIVLLVVILFLGMRTGLIVGSIVPFVMLGTLAIMKMAGMMLEQLSLSTLIIALGLLVDNGIVIAEDFKRRLEQGTDRYQAMCQGGKELAMPLLSSSVTTILFFLPLMLAEHVAGEFTRSVSLVILMTLLTSWVLAICVTPIFCYLFIRVNNKGQANVGTSDKETAGGKYYGYYENVLHWILSHKALFMGLVIAIFVLAMGSFKFVAQQFFPNSDRSQVLLYVDLANGTSARQTNRQMKEIFAWLDDKQRFPEIQSYAGYSGFDGPRFVASLSPEDPADNKGFVILNMADAVLLEQLDPFVDKLHRGMIETFPNVSARVKRMFVGPSDSSVIKIQVKGPDKDVLYAKAEAIMSVLHQLPNTKNVRTDWQNRIVKVKVQIDQQRARRAGVTSDDIASALQGYFDGVTVTEFREQDNIIPVVLQARGEERFNLDRLRTVTVFSSALGQGVPLFQVADFVPENQYSRIKRENMFRTISVLATNTAISAQDMQLAINDEIQLLKADLPLNHSIEYDGVIVESAEAQEAMGTSVPMVIGLVIILLVMQFNSYRRAAIIVLTIPLSMIGTVSGLIIMDAPFGFMVTLGIYSLAGIIINNGIVLIDRIDIERRTGVSDYQAIVNACKTRLRPIAMTTITTIMGLLPLIMDPASVFYGMASVLAFGLGIGTVLTLGVVPVLYAFFFKVQSDSSSRADKTLSAAIQQQQVA</sequence>
<dbReference type="InterPro" id="IPR027463">
    <property type="entry name" value="AcrB_DN_DC_subdom"/>
</dbReference>
<reference evidence="2 3" key="1">
    <citation type="journal article" date="2022" name="Mar. Drugs">
        <title>Bioassay-Guided Fractionation Leads to the Detection of Cholic Acid Generated by the Rare Thalassomonas sp.</title>
        <authorList>
            <person name="Pheiffer F."/>
            <person name="Schneider Y.K."/>
            <person name="Hansen E.H."/>
            <person name="Andersen J.H."/>
            <person name="Isaksson J."/>
            <person name="Busche T."/>
            <person name="R C."/>
            <person name="Kalinowski J."/>
            <person name="Zyl L.V."/>
            <person name="Trindade M."/>
        </authorList>
    </citation>
    <scope>NUCLEOTIDE SEQUENCE [LARGE SCALE GENOMIC DNA]</scope>
    <source>
        <strain evidence="2 3">A5K-61T</strain>
    </source>
</reference>
<dbReference type="Gene3D" id="3.30.70.1440">
    <property type="entry name" value="Multidrug efflux transporter AcrB pore domain"/>
    <property type="match status" value="1"/>
</dbReference>
<dbReference type="Gene3D" id="3.30.70.1320">
    <property type="entry name" value="Multidrug efflux transporter AcrB pore domain like"/>
    <property type="match status" value="1"/>
</dbReference>
<name>A0ABY7VH94_9GAMM</name>
<dbReference type="Gene3D" id="3.30.2090.10">
    <property type="entry name" value="Multidrug efflux transporter AcrB TolC docking domain, DN and DC subdomains"/>
    <property type="match status" value="2"/>
</dbReference>
<organism evidence="2 3">
    <name type="scientific">Thalassomonas haliotis</name>
    <dbReference type="NCBI Taxonomy" id="485448"/>
    <lineage>
        <taxon>Bacteria</taxon>
        <taxon>Pseudomonadati</taxon>
        <taxon>Pseudomonadota</taxon>
        <taxon>Gammaproteobacteria</taxon>
        <taxon>Alteromonadales</taxon>
        <taxon>Colwelliaceae</taxon>
        <taxon>Thalassomonas</taxon>
    </lineage>
</organism>
<feature type="transmembrane region" description="Helical" evidence="1">
    <location>
        <begin position="386"/>
        <end position="409"/>
    </location>
</feature>